<sequence>MVFLNKKKKQKIQLIFNRYLKSYHGFFLVIGLIAALIYLPTWLFVLWRTTFIDGKSTVLLNFGFLYLGIDQLWRNRSSLVQYLPLEDERLIGHFLITCGAISLPFSLESASLQAFIAMLILGGVLYSSFGLQVFRNYPLSCTMLFASIYPDWAFLSNYIFHFLTGPNFLENIMAQVGSNVLNLIGQTATTDGPYIKLSSGSVLVGSGCTGFDMAFSIAGCSFLMGLWMKQSWKRITVGMLLGIVLAFVLNIPRIMLLTFAVVYWGKASFDFWHGGWGGQIFASILFTLYYYILMPIYQSKHSSRKVS</sequence>
<reference evidence="9" key="1">
    <citation type="journal article" date="2020" name="mSystems">
        <title>Genome- and Community-Level Interaction Insights into Carbon Utilization and Element Cycling Functions of Hydrothermarchaeota in Hydrothermal Sediment.</title>
        <authorList>
            <person name="Zhou Z."/>
            <person name="Liu Y."/>
            <person name="Xu W."/>
            <person name="Pan J."/>
            <person name="Luo Z.H."/>
            <person name="Li M."/>
        </authorList>
    </citation>
    <scope>NUCLEOTIDE SEQUENCE [LARGE SCALE GENOMIC DNA]</scope>
    <source>
        <strain evidence="9">SpSt-402</strain>
    </source>
</reference>
<dbReference type="NCBIfam" id="NF033464">
    <property type="entry name" value="cyanoexo_CrtC"/>
    <property type="match status" value="1"/>
</dbReference>
<feature type="transmembrane region" description="Helical" evidence="8">
    <location>
        <begin position="276"/>
        <end position="297"/>
    </location>
</feature>
<evidence type="ECO:0000256" key="3">
    <source>
        <dbReference type="ARBA" id="ARBA00022670"/>
    </source>
</evidence>
<feature type="transmembrane region" description="Helical" evidence="8">
    <location>
        <begin position="239"/>
        <end position="264"/>
    </location>
</feature>
<dbReference type="EMBL" id="DSRD01000521">
    <property type="protein sequence ID" value="HGW94261.1"/>
    <property type="molecule type" value="Genomic_DNA"/>
</dbReference>
<dbReference type="GO" id="GO:0008233">
    <property type="term" value="F:peptidase activity"/>
    <property type="evidence" value="ECO:0007669"/>
    <property type="project" value="UniProtKB-KW"/>
</dbReference>
<evidence type="ECO:0000256" key="7">
    <source>
        <dbReference type="ARBA" id="ARBA00023136"/>
    </source>
</evidence>
<feature type="transmembrane region" description="Helical" evidence="8">
    <location>
        <begin position="113"/>
        <end position="134"/>
    </location>
</feature>
<dbReference type="NCBIfam" id="TIGR04178">
    <property type="entry name" value="exo_archaeo"/>
    <property type="match status" value="1"/>
</dbReference>
<keyword evidence="4 8" id="KW-0812">Transmembrane</keyword>
<feature type="transmembrane region" description="Helical" evidence="8">
    <location>
        <begin position="202"/>
        <end position="227"/>
    </location>
</feature>
<keyword evidence="2" id="KW-1003">Cell membrane</keyword>
<dbReference type="GO" id="GO:0006508">
    <property type="term" value="P:proteolysis"/>
    <property type="evidence" value="ECO:0007669"/>
    <property type="project" value="UniProtKB-KW"/>
</dbReference>
<evidence type="ECO:0000256" key="6">
    <source>
        <dbReference type="ARBA" id="ARBA00022989"/>
    </source>
</evidence>
<keyword evidence="3" id="KW-0645">Protease</keyword>
<comment type="caution">
    <text evidence="9">The sequence shown here is derived from an EMBL/GenBank/DDBJ whole genome shotgun (WGS) entry which is preliminary data.</text>
</comment>
<evidence type="ECO:0000313" key="9">
    <source>
        <dbReference type="EMBL" id="HGW94261.1"/>
    </source>
</evidence>
<keyword evidence="7 8" id="KW-0472">Membrane</keyword>
<dbReference type="AlphaFoldDB" id="A0A832H4U7"/>
<keyword evidence="5" id="KW-0378">Hydrolase</keyword>
<protein>
    <submittedName>
        <fullName evidence="9">Cyanoexosortase C</fullName>
    </submittedName>
</protein>
<keyword evidence="6 8" id="KW-1133">Transmembrane helix</keyword>
<feature type="transmembrane region" description="Helical" evidence="8">
    <location>
        <begin position="141"/>
        <end position="160"/>
    </location>
</feature>
<evidence type="ECO:0000256" key="8">
    <source>
        <dbReference type="SAM" id="Phobius"/>
    </source>
</evidence>
<evidence type="ECO:0000256" key="2">
    <source>
        <dbReference type="ARBA" id="ARBA00022475"/>
    </source>
</evidence>
<proteinExistence type="predicted"/>
<dbReference type="InterPro" id="IPR026392">
    <property type="entry name" value="Exo/Archaeosortase_dom"/>
</dbReference>
<accession>A0A832H4U7</accession>
<dbReference type="Pfam" id="PF09721">
    <property type="entry name" value="Exosortase_EpsH"/>
    <property type="match status" value="1"/>
</dbReference>
<name>A0A832H4U7_9CYAN</name>
<feature type="transmembrane region" description="Helical" evidence="8">
    <location>
        <begin position="20"/>
        <end position="39"/>
    </location>
</feature>
<gene>
    <name evidence="9" type="primary">crtC</name>
    <name evidence="9" type="ORF">ENR47_08275</name>
</gene>
<evidence type="ECO:0000256" key="4">
    <source>
        <dbReference type="ARBA" id="ARBA00022692"/>
    </source>
</evidence>
<evidence type="ECO:0000256" key="5">
    <source>
        <dbReference type="ARBA" id="ARBA00022801"/>
    </source>
</evidence>
<organism evidence="9">
    <name type="scientific">Oscillatoriales cyanobacterium SpSt-402</name>
    <dbReference type="NCBI Taxonomy" id="2282168"/>
    <lineage>
        <taxon>Bacteria</taxon>
        <taxon>Bacillati</taxon>
        <taxon>Cyanobacteriota</taxon>
        <taxon>Cyanophyceae</taxon>
        <taxon>Oscillatoriophycideae</taxon>
        <taxon>Oscillatoriales</taxon>
    </lineage>
</organism>
<dbReference type="GO" id="GO:0005886">
    <property type="term" value="C:plasma membrane"/>
    <property type="evidence" value="ECO:0007669"/>
    <property type="project" value="UniProtKB-SubCell"/>
</dbReference>
<comment type="subcellular location">
    <subcellularLocation>
        <location evidence="1">Cell membrane</location>
        <topology evidence="1">Multi-pass membrane protein</topology>
    </subcellularLocation>
</comment>
<dbReference type="InterPro" id="IPR019127">
    <property type="entry name" value="Exosortase"/>
</dbReference>
<evidence type="ECO:0000256" key="1">
    <source>
        <dbReference type="ARBA" id="ARBA00004651"/>
    </source>
</evidence>